<sequence>VKTAKDERVDEELVKVLGENWMERCKQRIQMNQQTGVPGMAPTPIYEPDRPTAADETASISIPLSLSEADYDIDILGDYEDNNNNNNLFIMISFCKGHYIMEHIYRHEQLLYQYKSCNQNYHMICDKCHCSVI</sequence>
<accession>A0ABP1Q0L8</accession>
<proteinExistence type="predicted"/>
<evidence type="ECO:0000313" key="2">
    <source>
        <dbReference type="EMBL" id="CAL8084858.1"/>
    </source>
</evidence>
<reference evidence="2 3" key="1">
    <citation type="submission" date="2024-08" db="EMBL/GenBank/DDBJ databases">
        <authorList>
            <person name="Cucini C."/>
            <person name="Frati F."/>
        </authorList>
    </citation>
    <scope>NUCLEOTIDE SEQUENCE [LARGE SCALE GENOMIC DNA]</scope>
</reference>
<keyword evidence="3" id="KW-1185">Reference proteome</keyword>
<feature type="non-terminal residue" evidence="2">
    <location>
        <position position="1"/>
    </location>
</feature>
<dbReference type="Proteomes" id="UP001642540">
    <property type="component" value="Unassembled WGS sequence"/>
</dbReference>
<dbReference type="EMBL" id="CAXLJM020000019">
    <property type="protein sequence ID" value="CAL8084858.1"/>
    <property type="molecule type" value="Genomic_DNA"/>
</dbReference>
<organism evidence="2 3">
    <name type="scientific">Orchesella dallaii</name>
    <dbReference type="NCBI Taxonomy" id="48710"/>
    <lineage>
        <taxon>Eukaryota</taxon>
        <taxon>Metazoa</taxon>
        <taxon>Ecdysozoa</taxon>
        <taxon>Arthropoda</taxon>
        <taxon>Hexapoda</taxon>
        <taxon>Collembola</taxon>
        <taxon>Entomobryomorpha</taxon>
        <taxon>Entomobryoidea</taxon>
        <taxon>Orchesellidae</taxon>
        <taxon>Orchesellinae</taxon>
        <taxon>Orchesella</taxon>
    </lineage>
</organism>
<evidence type="ECO:0000256" key="1">
    <source>
        <dbReference type="SAM" id="MobiDB-lite"/>
    </source>
</evidence>
<protein>
    <submittedName>
        <fullName evidence="2">Uncharacterized protein</fullName>
    </submittedName>
</protein>
<comment type="caution">
    <text evidence="2">The sequence shown here is derived from an EMBL/GenBank/DDBJ whole genome shotgun (WGS) entry which is preliminary data.</text>
</comment>
<feature type="region of interest" description="Disordered" evidence="1">
    <location>
        <begin position="33"/>
        <end position="52"/>
    </location>
</feature>
<name>A0ABP1Q0L8_9HEXA</name>
<evidence type="ECO:0000313" key="3">
    <source>
        <dbReference type="Proteomes" id="UP001642540"/>
    </source>
</evidence>
<gene>
    <name evidence="2" type="ORF">ODALV1_LOCUS5925</name>
</gene>